<gene>
    <name evidence="1" type="ORF">TBIB3V08_LOCUS12258</name>
</gene>
<sequence>MNEKSPDFQALPFKESVYYKKGATLSQRFDELLEDNFTGWEFKSITGSPRELNTNPTLRYAAFDDHRKSTAKPLSQQNSQTRLLDLIVPTPMTVFAAYELWCRQAMAPRAVPLLTHPLGRPLEKGNSCEKKSS</sequence>
<evidence type="ECO:0000313" key="1">
    <source>
        <dbReference type="EMBL" id="CAD7449987.1"/>
    </source>
</evidence>
<reference evidence="1" key="1">
    <citation type="submission" date="2020-11" db="EMBL/GenBank/DDBJ databases">
        <authorList>
            <person name="Tran Van P."/>
        </authorList>
    </citation>
    <scope>NUCLEOTIDE SEQUENCE</scope>
</reference>
<dbReference type="AlphaFoldDB" id="A0A7R9I6Z6"/>
<dbReference type="EMBL" id="OD573161">
    <property type="protein sequence ID" value="CAD7449987.1"/>
    <property type="molecule type" value="Genomic_DNA"/>
</dbReference>
<name>A0A7R9I6Z6_9NEOP</name>
<accession>A0A7R9I6Z6</accession>
<protein>
    <submittedName>
        <fullName evidence="1">Uncharacterized protein</fullName>
    </submittedName>
</protein>
<proteinExistence type="predicted"/>
<organism evidence="1">
    <name type="scientific">Timema bartmani</name>
    <dbReference type="NCBI Taxonomy" id="61472"/>
    <lineage>
        <taxon>Eukaryota</taxon>
        <taxon>Metazoa</taxon>
        <taxon>Ecdysozoa</taxon>
        <taxon>Arthropoda</taxon>
        <taxon>Hexapoda</taxon>
        <taxon>Insecta</taxon>
        <taxon>Pterygota</taxon>
        <taxon>Neoptera</taxon>
        <taxon>Polyneoptera</taxon>
        <taxon>Phasmatodea</taxon>
        <taxon>Timematodea</taxon>
        <taxon>Timematoidea</taxon>
        <taxon>Timematidae</taxon>
        <taxon>Timema</taxon>
    </lineage>
</organism>